<dbReference type="GO" id="GO:0030288">
    <property type="term" value="C:outer membrane-bounded periplasmic space"/>
    <property type="evidence" value="ECO:0007669"/>
    <property type="project" value="TreeGrafter"/>
</dbReference>
<evidence type="ECO:0000256" key="5">
    <source>
        <dbReference type="SAM" id="Coils"/>
    </source>
</evidence>
<dbReference type="CDD" id="cd01146">
    <property type="entry name" value="FhuD"/>
    <property type="match status" value="1"/>
</dbReference>
<keyword evidence="3" id="KW-0813">Transport</keyword>
<dbReference type="PANTHER" id="PTHR30532">
    <property type="entry name" value="IRON III DICITRATE-BINDING PERIPLASMIC PROTEIN"/>
    <property type="match status" value="1"/>
</dbReference>
<feature type="domain" description="Fe/B12 periplasmic-binding" evidence="6">
    <location>
        <begin position="61"/>
        <end position="339"/>
    </location>
</feature>
<comment type="subcellular location">
    <subcellularLocation>
        <location evidence="1">Cell envelope</location>
    </subcellularLocation>
</comment>
<evidence type="ECO:0000256" key="1">
    <source>
        <dbReference type="ARBA" id="ARBA00004196"/>
    </source>
</evidence>
<evidence type="ECO:0000259" key="6">
    <source>
        <dbReference type="PROSITE" id="PS50983"/>
    </source>
</evidence>
<evidence type="ECO:0000313" key="8">
    <source>
        <dbReference type="Proteomes" id="UP000191901"/>
    </source>
</evidence>
<keyword evidence="4" id="KW-0732">Signal</keyword>
<protein>
    <submittedName>
        <fullName evidence="7">Fe(3+)-citrate-binding protein YfmC</fullName>
    </submittedName>
</protein>
<evidence type="ECO:0000256" key="3">
    <source>
        <dbReference type="ARBA" id="ARBA00022448"/>
    </source>
</evidence>
<dbReference type="PROSITE" id="PS51257">
    <property type="entry name" value="PROKAR_LIPOPROTEIN"/>
    <property type="match status" value="1"/>
</dbReference>
<dbReference type="OrthoDB" id="61776at2"/>
<dbReference type="Proteomes" id="UP000191901">
    <property type="component" value="Chromosome"/>
</dbReference>
<dbReference type="InterPro" id="IPR051313">
    <property type="entry name" value="Bact_iron-sidero_bind"/>
</dbReference>
<evidence type="ECO:0000256" key="2">
    <source>
        <dbReference type="ARBA" id="ARBA00008814"/>
    </source>
</evidence>
<dbReference type="RefSeq" id="WP_080813653.1">
    <property type="nucleotide sequence ID" value="NZ_CP021983.2"/>
</dbReference>
<evidence type="ECO:0000313" key="7">
    <source>
        <dbReference type="EMBL" id="ASC71019.1"/>
    </source>
</evidence>
<gene>
    <name evidence="7" type="primary">yfmC_1</name>
    <name evidence="7" type="ORF">XM38_019680</name>
</gene>
<dbReference type="Pfam" id="PF01497">
    <property type="entry name" value="Peripla_BP_2"/>
    <property type="match status" value="1"/>
</dbReference>
<dbReference type="InterPro" id="IPR002491">
    <property type="entry name" value="ABC_transptr_periplasmic_BD"/>
</dbReference>
<name>A0A1Z3HL19_9CYAN</name>
<accession>A0A1Z3HL19</accession>
<organism evidence="7 8">
    <name type="scientific">Halomicronema hongdechloris C2206</name>
    <dbReference type="NCBI Taxonomy" id="1641165"/>
    <lineage>
        <taxon>Bacteria</taxon>
        <taxon>Bacillati</taxon>
        <taxon>Cyanobacteriota</taxon>
        <taxon>Cyanophyceae</taxon>
        <taxon>Nodosilineales</taxon>
        <taxon>Nodosilineaceae</taxon>
        <taxon>Halomicronema</taxon>
    </lineage>
</organism>
<keyword evidence="8" id="KW-1185">Reference proteome</keyword>
<comment type="similarity">
    <text evidence="2">Belongs to the bacterial solute-binding protein 8 family.</text>
</comment>
<dbReference type="AlphaFoldDB" id="A0A1Z3HL19"/>
<dbReference type="SUPFAM" id="SSF53807">
    <property type="entry name" value="Helical backbone' metal receptor"/>
    <property type="match status" value="1"/>
</dbReference>
<dbReference type="KEGG" id="hhg:XM38_019680"/>
<dbReference type="PROSITE" id="PS50983">
    <property type="entry name" value="FE_B12_PBP"/>
    <property type="match status" value="1"/>
</dbReference>
<dbReference type="EMBL" id="CP021983">
    <property type="protein sequence ID" value="ASC71019.1"/>
    <property type="molecule type" value="Genomic_DNA"/>
</dbReference>
<feature type="coiled-coil region" evidence="5">
    <location>
        <begin position="171"/>
        <end position="198"/>
    </location>
</feature>
<dbReference type="Gene3D" id="3.40.50.1980">
    <property type="entry name" value="Nitrogenase molybdenum iron protein domain"/>
    <property type="match status" value="2"/>
</dbReference>
<reference evidence="7 8" key="1">
    <citation type="journal article" date="2016" name="Biochim. Biophys. Acta">
        <title>Characterization of red-shifted phycobilisomes isolated from the chlorophyll f-containing cyanobacterium Halomicronema hongdechloris.</title>
        <authorList>
            <person name="Li Y."/>
            <person name="Lin Y."/>
            <person name="Garvey C.J."/>
            <person name="Birch D."/>
            <person name="Corkery R.W."/>
            <person name="Loughlin P.C."/>
            <person name="Scheer H."/>
            <person name="Willows R.D."/>
            <person name="Chen M."/>
        </authorList>
    </citation>
    <scope>NUCLEOTIDE SEQUENCE [LARGE SCALE GENOMIC DNA]</scope>
    <source>
        <strain evidence="7 8">C2206</strain>
    </source>
</reference>
<dbReference type="STRING" id="1641165.XM38_24965"/>
<proteinExistence type="inferred from homology"/>
<evidence type="ECO:0000256" key="4">
    <source>
        <dbReference type="ARBA" id="ARBA00022729"/>
    </source>
</evidence>
<keyword evidence="5" id="KW-0175">Coiled coil</keyword>
<dbReference type="PANTHER" id="PTHR30532:SF24">
    <property type="entry name" value="FERRIC ENTEROBACTIN-BINDING PERIPLASMIC PROTEIN FEPB"/>
    <property type="match status" value="1"/>
</dbReference>
<sequence length="346" mass="38350">MKQSKREIFQKICAISLLLLSSACNQRLSQNSASTTTQSTADCRVVEHDAGDTQVCGQPQRVATLSPYVLDMMLALGVQPVGHVEYYSSTRQQFDRPSEQIPYLGDRITTQPLNLGERQTPSLETLTLLKPDLILGERWHFQSYDLFSKVAPTVLVDYGEGGGWQEDIHPIAKALDRESEAEQVIAVHEQQVAAVQRKLASVLATNPRLLLITTVDNLSGSIHLFNKDTPGTLLERIGFELIGSEGVKRGTGKTISVEVLAQFSPDIVIVSGSQYGSHDPELNKFKQQWNQIPILQTMKANRNGCVYFVDNLLWGGNVRGPISEEIVMEQLPELLLPPCQNSKPEN</sequence>
<dbReference type="GO" id="GO:1901678">
    <property type="term" value="P:iron coordination entity transport"/>
    <property type="evidence" value="ECO:0007669"/>
    <property type="project" value="UniProtKB-ARBA"/>
</dbReference>